<evidence type="ECO:0000256" key="11">
    <source>
        <dbReference type="ARBA" id="ARBA00022840"/>
    </source>
</evidence>
<feature type="domain" description="AAA" evidence="19">
    <location>
        <begin position="554"/>
        <end position="700"/>
    </location>
</feature>
<evidence type="ECO:0000256" key="15">
    <source>
        <dbReference type="ARBA" id="ARBA00051245"/>
    </source>
</evidence>
<evidence type="ECO:0000256" key="10">
    <source>
        <dbReference type="ARBA" id="ARBA00022777"/>
    </source>
</evidence>
<evidence type="ECO:0000256" key="14">
    <source>
        <dbReference type="ARBA" id="ARBA00023137"/>
    </source>
</evidence>
<dbReference type="InterPro" id="IPR005702">
    <property type="entry name" value="Wzc-like_C"/>
</dbReference>
<keyword evidence="9" id="KW-0547">Nucleotide-binding</keyword>
<evidence type="ECO:0000256" key="12">
    <source>
        <dbReference type="ARBA" id="ARBA00022989"/>
    </source>
</evidence>
<keyword evidence="16" id="KW-0175">Coiled coil</keyword>
<dbReference type="PANTHER" id="PTHR32309:SF13">
    <property type="entry name" value="FERRIC ENTEROBACTIN TRANSPORT PROTEIN FEPE"/>
    <property type="match status" value="1"/>
</dbReference>
<evidence type="ECO:0000256" key="2">
    <source>
        <dbReference type="ARBA" id="ARBA00007316"/>
    </source>
</evidence>
<dbReference type="OrthoDB" id="230260at2"/>
<evidence type="ECO:0000259" key="20">
    <source>
        <dbReference type="Pfam" id="PF13807"/>
    </source>
</evidence>
<reference evidence="21 22" key="1">
    <citation type="submission" date="2018-05" db="EMBL/GenBank/DDBJ databases">
        <title>Acuticoccus sediminis sp. nov., isolated from deep-sea sediment of Indian Ocean.</title>
        <authorList>
            <person name="Liu X."/>
            <person name="Lai Q."/>
            <person name="Du Y."/>
            <person name="Sun F."/>
            <person name="Zhang X."/>
            <person name="Wang S."/>
            <person name="Shao Z."/>
        </authorList>
    </citation>
    <scope>NUCLEOTIDE SEQUENCE [LARGE SCALE GENOMIC DNA]</scope>
    <source>
        <strain evidence="21 22">PTG4-2</strain>
    </source>
</reference>
<dbReference type="InterPro" id="IPR032807">
    <property type="entry name" value="GNVR"/>
</dbReference>
<evidence type="ECO:0000256" key="16">
    <source>
        <dbReference type="SAM" id="Coils"/>
    </source>
</evidence>
<evidence type="ECO:0000256" key="8">
    <source>
        <dbReference type="ARBA" id="ARBA00022692"/>
    </source>
</evidence>
<keyword evidence="13 17" id="KW-0472">Membrane</keyword>
<evidence type="ECO:0000259" key="19">
    <source>
        <dbReference type="Pfam" id="PF13614"/>
    </source>
</evidence>
<keyword evidence="10" id="KW-0418">Kinase</keyword>
<dbReference type="RefSeq" id="WP_111341427.1">
    <property type="nucleotide sequence ID" value="NZ_QHHQ01000001.1"/>
</dbReference>
<feature type="coiled-coil region" evidence="16">
    <location>
        <begin position="240"/>
        <end position="267"/>
    </location>
</feature>
<evidence type="ECO:0000256" key="6">
    <source>
        <dbReference type="ARBA" id="ARBA00022519"/>
    </source>
</evidence>
<feature type="transmembrane region" description="Helical" evidence="17">
    <location>
        <begin position="39"/>
        <end position="59"/>
    </location>
</feature>
<dbReference type="Pfam" id="PF13807">
    <property type="entry name" value="GNVR"/>
    <property type="match status" value="1"/>
</dbReference>
<dbReference type="CDD" id="cd05387">
    <property type="entry name" value="BY-kinase"/>
    <property type="match status" value="1"/>
</dbReference>
<evidence type="ECO:0000256" key="7">
    <source>
        <dbReference type="ARBA" id="ARBA00022679"/>
    </source>
</evidence>
<dbReference type="PANTHER" id="PTHR32309">
    <property type="entry name" value="TYROSINE-PROTEIN KINASE"/>
    <property type="match status" value="1"/>
</dbReference>
<comment type="similarity">
    <text evidence="2">Belongs to the CpsD/CapB family.</text>
</comment>
<dbReference type="GO" id="GO:0004713">
    <property type="term" value="F:protein tyrosine kinase activity"/>
    <property type="evidence" value="ECO:0007669"/>
    <property type="project" value="TreeGrafter"/>
</dbReference>
<keyword evidence="14" id="KW-0829">Tyrosine-protein kinase</keyword>
<dbReference type="SUPFAM" id="SSF52540">
    <property type="entry name" value="P-loop containing nucleoside triphosphate hydrolases"/>
    <property type="match status" value="1"/>
</dbReference>
<dbReference type="Pfam" id="PF02706">
    <property type="entry name" value="Wzz"/>
    <property type="match status" value="1"/>
</dbReference>
<comment type="subcellular location">
    <subcellularLocation>
        <location evidence="1">Cell inner membrane</location>
        <topology evidence="1">Multi-pass membrane protein</topology>
    </subcellularLocation>
</comment>
<feature type="coiled-coil region" evidence="16">
    <location>
        <begin position="372"/>
        <end position="399"/>
    </location>
</feature>
<dbReference type="GO" id="GO:0005886">
    <property type="term" value="C:plasma membrane"/>
    <property type="evidence" value="ECO:0007669"/>
    <property type="project" value="UniProtKB-SubCell"/>
</dbReference>
<keyword evidence="12 17" id="KW-1133">Transmembrane helix</keyword>
<gene>
    <name evidence="21" type="ORF">DLJ53_00630</name>
</gene>
<comment type="similarity">
    <text evidence="3">Belongs to the etk/wzc family.</text>
</comment>
<evidence type="ECO:0000256" key="3">
    <source>
        <dbReference type="ARBA" id="ARBA00008883"/>
    </source>
</evidence>
<organism evidence="21 22">
    <name type="scientific">Acuticoccus sediminis</name>
    <dbReference type="NCBI Taxonomy" id="2184697"/>
    <lineage>
        <taxon>Bacteria</taxon>
        <taxon>Pseudomonadati</taxon>
        <taxon>Pseudomonadota</taxon>
        <taxon>Alphaproteobacteria</taxon>
        <taxon>Hyphomicrobiales</taxon>
        <taxon>Amorphaceae</taxon>
        <taxon>Acuticoccus</taxon>
    </lineage>
</organism>
<keyword evidence="8 17" id="KW-0812">Transmembrane</keyword>
<dbReference type="Gene3D" id="3.40.50.300">
    <property type="entry name" value="P-loop containing nucleotide triphosphate hydrolases"/>
    <property type="match status" value="1"/>
</dbReference>
<dbReference type="InterPro" id="IPR027417">
    <property type="entry name" value="P-loop_NTPase"/>
</dbReference>
<feature type="domain" description="Tyrosine-protein kinase G-rich" evidence="20">
    <location>
        <begin position="412"/>
        <end position="483"/>
    </location>
</feature>
<feature type="transmembrane region" description="Helical" evidence="17">
    <location>
        <begin position="465"/>
        <end position="484"/>
    </location>
</feature>
<keyword evidence="5" id="KW-1003">Cell membrane</keyword>
<feature type="domain" description="Polysaccharide chain length determinant N-terminal" evidence="18">
    <location>
        <begin position="25"/>
        <end position="113"/>
    </location>
</feature>
<dbReference type="InterPro" id="IPR003856">
    <property type="entry name" value="LPS_length_determ_N"/>
</dbReference>
<evidence type="ECO:0000256" key="9">
    <source>
        <dbReference type="ARBA" id="ARBA00022741"/>
    </source>
</evidence>
<evidence type="ECO:0000256" key="1">
    <source>
        <dbReference type="ARBA" id="ARBA00004429"/>
    </source>
</evidence>
<dbReference type="Proteomes" id="UP000249590">
    <property type="component" value="Unassembled WGS sequence"/>
</dbReference>
<keyword evidence="7" id="KW-0808">Transferase</keyword>
<keyword evidence="22" id="KW-1185">Reference proteome</keyword>
<proteinExistence type="inferred from homology"/>
<keyword evidence="11" id="KW-0067">ATP-binding</keyword>
<evidence type="ECO:0000313" key="21">
    <source>
        <dbReference type="EMBL" id="RAI03078.1"/>
    </source>
</evidence>
<evidence type="ECO:0000256" key="17">
    <source>
        <dbReference type="SAM" id="Phobius"/>
    </source>
</evidence>
<protein>
    <recommendedName>
        <fullName evidence="4">non-specific protein-tyrosine kinase</fullName>
        <ecNumber evidence="4">2.7.10.2</ecNumber>
    </recommendedName>
</protein>
<evidence type="ECO:0000259" key="18">
    <source>
        <dbReference type="Pfam" id="PF02706"/>
    </source>
</evidence>
<keyword evidence="6" id="KW-0997">Cell inner membrane</keyword>
<evidence type="ECO:0000256" key="4">
    <source>
        <dbReference type="ARBA" id="ARBA00011903"/>
    </source>
</evidence>
<name>A0A8B2NS83_9HYPH</name>
<comment type="catalytic activity">
    <reaction evidence="15">
        <text>L-tyrosyl-[protein] + ATP = O-phospho-L-tyrosyl-[protein] + ADP + H(+)</text>
        <dbReference type="Rhea" id="RHEA:10596"/>
        <dbReference type="Rhea" id="RHEA-COMP:10136"/>
        <dbReference type="Rhea" id="RHEA-COMP:20101"/>
        <dbReference type="ChEBI" id="CHEBI:15378"/>
        <dbReference type="ChEBI" id="CHEBI:30616"/>
        <dbReference type="ChEBI" id="CHEBI:46858"/>
        <dbReference type="ChEBI" id="CHEBI:61978"/>
        <dbReference type="ChEBI" id="CHEBI:456216"/>
        <dbReference type="EC" id="2.7.10.2"/>
    </reaction>
</comment>
<sequence length="755" mass="81603">MNLHGQPHAYGTTGEYGTEAARTGVSLRWLAATAWRGRWIMLAATVVGAVLGLIVVSQMTPTYTATARMLFTGNDRNVAGIREVVLSDTVGKQLNNEIEILTSTRLLGEVVDRLDVVAYLDARGRSASSFRLADLLDWRTYVSADTLSGIGILGPPPPSALAEPKEAERRKRLRAVETLRAGLKLAPVPDSRVIQISFTSDDASVAAHIVNAITRAYIEGQLTAEVEATRQASEWLGDRIHDLRVRVENAELKVEAARAKLAAEAGQTAEITTQQLRATNAALAAVRAERAQVHVRYRAVSTAFANADTDLGSVGIFRDAPVIQSLRAKESDLLDRDAALEAFARDNPNRVRIRAELDRVRASIRDEAQRIVAALASDLEVVREREAALQEQVADLETIGQAQRRGEVELRQFEREAQASRVLYENFLARLEETQQQETLISPDARVLSPAETPTAPRGAGKKRVMILATLLGAAAGIGIVFLLDRLNDTFRSIRQVEDATGLPVLAALPSIGNGMQRTEVIQQLYDRPNGRLAEAVRNLRTSLLFGSANAAPKVIVFTSSVPGEGKSTSSLLLALTSQQMGRSAIIVDCDMRLQALSALVKHDENRPGLLAVLQGTATVDEAVDVDPHTGLMILAVRPGETDRTLSAADIVASRYFADLVNHLAKVFDLVVLDTPPVLAVADARIAASLADAIVYAVRWDDTPGEAVMEGLRELRSVYAPIAGIALTMVDGEEVATSAYEGYGPYHTPAGDYFS</sequence>
<accession>A0A8B2NS83</accession>
<comment type="caution">
    <text evidence="21">The sequence shown here is derived from an EMBL/GenBank/DDBJ whole genome shotgun (WGS) entry which is preliminary data.</text>
</comment>
<dbReference type="EC" id="2.7.10.2" evidence="4"/>
<dbReference type="Pfam" id="PF13614">
    <property type="entry name" value="AAA_31"/>
    <property type="match status" value="1"/>
</dbReference>
<evidence type="ECO:0000256" key="5">
    <source>
        <dbReference type="ARBA" id="ARBA00022475"/>
    </source>
</evidence>
<dbReference type="EMBL" id="QHHQ01000001">
    <property type="protein sequence ID" value="RAI03078.1"/>
    <property type="molecule type" value="Genomic_DNA"/>
</dbReference>
<dbReference type="InterPro" id="IPR025669">
    <property type="entry name" value="AAA_dom"/>
</dbReference>
<evidence type="ECO:0000313" key="22">
    <source>
        <dbReference type="Proteomes" id="UP000249590"/>
    </source>
</evidence>
<evidence type="ECO:0000256" key="13">
    <source>
        <dbReference type="ARBA" id="ARBA00023136"/>
    </source>
</evidence>
<dbReference type="InterPro" id="IPR050445">
    <property type="entry name" value="Bact_polysacc_biosynth/exp"/>
</dbReference>
<dbReference type="AlphaFoldDB" id="A0A8B2NS83"/>